<name>A0A819SIX3_9BILA</name>
<dbReference type="EMBL" id="CAJOBF010003512">
    <property type="protein sequence ID" value="CAF4094989.1"/>
    <property type="molecule type" value="Genomic_DNA"/>
</dbReference>
<reference evidence="7" key="1">
    <citation type="submission" date="2021-02" db="EMBL/GenBank/DDBJ databases">
        <authorList>
            <person name="Nowell W R."/>
        </authorList>
    </citation>
    <scope>NUCLEOTIDE SEQUENCE</scope>
</reference>
<dbReference type="EMBL" id="CAJNRF010001706">
    <property type="protein sequence ID" value="CAF2023790.1"/>
    <property type="molecule type" value="Genomic_DNA"/>
</dbReference>
<evidence type="ECO:0000313" key="6">
    <source>
        <dbReference type="EMBL" id="CAF3893449.1"/>
    </source>
</evidence>
<dbReference type="EMBL" id="CAJOBG010003388">
    <property type="protein sequence ID" value="CAF4060361.1"/>
    <property type="molecule type" value="Genomic_DNA"/>
</dbReference>
<evidence type="ECO:0000313" key="1">
    <source>
        <dbReference type="EMBL" id="CAF1327626.1"/>
    </source>
</evidence>
<keyword evidence="9" id="KW-1185">Reference proteome</keyword>
<dbReference type="Proteomes" id="UP000663834">
    <property type="component" value="Unassembled WGS sequence"/>
</dbReference>
<dbReference type="OrthoDB" id="185373at2759"/>
<dbReference type="Proteomes" id="UP000663855">
    <property type="component" value="Unassembled WGS sequence"/>
</dbReference>
<protein>
    <submittedName>
        <fullName evidence="7">Uncharacterized protein</fullName>
    </submittedName>
</protein>
<evidence type="ECO:0000313" key="5">
    <source>
        <dbReference type="EMBL" id="CAF3858855.1"/>
    </source>
</evidence>
<accession>A0A819SIX3</accession>
<gene>
    <name evidence="5" type="ORF">BYL167_LOCUS6270</name>
    <name evidence="1" type="ORF">CJN711_LOCUS18263</name>
    <name evidence="6" type="ORF">GIL414_LOCUS6171</name>
    <name evidence="2" type="ORF">KQP761_LOCUS21073</name>
    <name evidence="7" type="ORF">OVN521_LOCUS18562</name>
    <name evidence="8" type="ORF">UXM345_LOCUS21898</name>
    <name evidence="3" type="ORF">WKI299_LOCUS5934</name>
    <name evidence="4" type="ORF">XDN619_LOCUS20515</name>
</gene>
<dbReference type="Proteomes" id="UP000663887">
    <property type="component" value="Unassembled WGS sequence"/>
</dbReference>
<evidence type="ECO:0000313" key="4">
    <source>
        <dbReference type="EMBL" id="CAF2109783.1"/>
    </source>
</evidence>
<dbReference type="EMBL" id="CAJNOV010008573">
    <property type="protein sequence ID" value="CAF1327626.1"/>
    <property type="molecule type" value="Genomic_DNA"/>
</dbReference>
<sequence length="114" mass="13461">MNDSFMLRRILSLYQIRYAASSILSSSKEIYLRVKKLLDSKEYQKVLNLFDQQSHLCKDIEINMALRACINLNDYQRGINIQEKLSQDSLNNSYIQTSLIRLYSKLFISKLNHH</sequence>
<dbReference type="Proteomes" id="UP000663866">
    <property type="component" value="Unassembled WGS sequence"/>
</dbReference>
<dbReference type="EMBL" id="CAJNRG010009065">
    <property type="protein sequence ID" value="CAF2109783.1"/>
    <property type="molecule type" value="Genomic_DNA"/>
</dbReference>
<evidence type="ECO:0000313" key="9">
    <source>
        <dbReference type="Proteomes" id="UP000663866"/>
    </source>
</evidence>
<dbReference type="Proteomes" id="UP000681967">
    <property type="component" value="Unassembled WGS sequence"/>
</dbReference>
<evidence type="ECO:0000313" key="7">
    <source>
        <dbReference type="EMBL" id="CAF4060361.1"/>
    </source>
</evidence>
<proteinExistence type="predicted"/>
<dbReference type="Proteomes" id="UP000663842">
    <property type="component" value="Unassembled WGS sequence"/>
</dbReference>
<dbReference type="Proteomes" id="UP000681720">
    <property type="component" value="Unassembled WGS sequence"/>
</dbReference>
<comment type="caution">
    <text evidence="7">The sequence shown here is derived from an EMBL/GenBank/DDBJ whole genome shotgun (WGS) entry which is preliminary data.</text>
</comment>
<dbReference type="EMBL" id="CAJNOW010010885">
    <property type="protein sequence ID" value="CAF1589965.1"/>
    <property type="molecule type" value="Genomic_DNA"/>
</dbReference>
<evidence type="ECO:0000313" key="8">
    <source>
        <dbReference type="EMBL" id="CAF4094989.1"/>
    </source>
</evidence>
<dbReference type="EMBL" id="CAJOBH010001511">
    <property type="protein sequence ID" value="CAF3858855.1"/>
    <property type="molecule type" value="Genomic_DNA"/>
</dbReference>
<dbReference type="Proteomes" id="UP000663856">
    <property type="component" value="Unassembled WGS sequence"/>
</dbReference>
<evidence type="ECO:0000313" key="3">
    <source>
        <dbReference type="EMBL" id="CAF2023790.1"/>
    </source>
</evidence>
<dbReference type="AlphaFoldDB" id="A0A819SIX3"/>
<dbReference type="EMBL" id="CAJOBJ010001729">
    <property type="protein sequence ID" value="CAF3893449.1"/>
    <property type="molecule type" value="Genomic_DNA"/>
</dbReference>
<organism evidence="7 9">
    <name type="scientific">Rotaria magnacalcarata</name>
    <dbReference type="NCBI Taxonomy" id="392030"/>
    <lineage>
        <taxon>Eukaryota</taxon>
        <taxon>Metazoa</taxon>
        <taxon>Spiralia</taxon>
        <taxon>Gnathifera</taxon>
        <taxon>Rotifera</taxon>
        <taxon>Eurotatoria</taxon>
        <taxon>Bdelloidea</taxon>
        <taxon>Philodinida</taxon>
        <taxon>Philodinidae</taxon>
        <taxon>Rotaria</taxon>
    </lineage>
</organism>
<evidence type="ECO:0000313" key="2">
    <source>
        <dbReference type="EMBL" id="CAF1589965.1"/>
    </source>
</evidence>